<evidence type="ECO:0000256" key="2">
    <source>
        <dbReference type="SAM" id="MobiDB-lite"/>
    </source>
</evidence>
<gene>
    <name evidence="5" type="ORF">THAOC_17194</name>
</gene>
<dbReference type="OrthoDB" id="426386at2759"/>
<accession>K0S810</accession>
<dbReference type="GO" id="GO:0010257">
    <property type="term" value="P:NADH dehydrogenase complex assembly"/>
    <property type="evidence" value="ECO:0007669"/>
    <property type="project" value="TreeGrafter"/>
</dbReference>
<sequence length="320" mass="35096">MRILHWSIILSASSLSAAFVRSRGVPSSSSSSSTALSHSSSSSSSRTAEMTDIAKARTAISQAIAVGAPAYNRGDVRGCAEVYQETARGMIDSRLDIPASLRDRLKSEVDDGITDTTDYNDKAWALRRVFDSILEYQPPIVPRDSSLATELTMEPFTPAQLGEARNVMDSVMGGVSQGGWIPDAKTFFGETSLRNNGGFASVRWRFPNAQNWSYAKGIYIRGLKHTDPQTHTFRIILKDAMCERVRLANFKAIFSNPENSAEGPLLIPFDAFDKMEQMGRPMQGSPAFNPSTVTEIGIMAIKPSVVGAFQLEFDDWGLYM</sequence>
<comment type="caution">
    <text evidence="5">The sequence shown here is derived from an EMBL/GenBank/DDBJ whole genome shotgun (WGS) entry which is preliminary data.</text>
</comment>
<evidence type="ECO:0000256" key="3">
    <source>
        <dbReference type="SAM" id="SignalP"/>
    </source>
</evidence>
<feature type="chain" id="PRO_5003836887" description="NADH:ubiquinone oxidoreductase intermediate-associated protein 30 domain-containing protein" evidence="3">
    <location>
        <begin position="19"/>
        <end position="320"/>
    </location>
</feature>
<feature type="signal peptide" evidence="3">
    <location>
        <begin position="1"/>
        <end position="18"/>
    </location>
</feature>
<evidence type="ECO:0000259" key="4">
    <source>
        <dbReference type="Pfam" id="PF08547"/>
    </source>
</evidence>
<dbReference type="PANTHER" id="PTHR13194">
    <property type="entry name" value="COMPLEX I INTERMEDIATE-ASSOCIATED PROTEIN 30"/>
    <property type="match status" value="1"/>
</dbReference>
<dbReference type="EMBL" id="AGNL01019049">
    <property type="protein sequence ID" value="EJK62198.1"/>
    <property type="molecule type" value="Genomic_DNA"/>
</dbReference>
<evidence type="ECO:0000256" key="1">
    <source>
        <dbReference type="ARBA" id="ARBA00007884"/>
    </source>
</evidence>
<dbReference type="InterPro" id="IPR013857">
    <property type="entry name" value="NADH-UbQ_OxRdtase-assoc_prot30"/>
</dbReference>
<organism evidence="5 6">
    <name type="scientific">Thalassiosira oceanica</name>
    <name type="common">Marine diatom</name>
    <dbReference type="NCBI Taxonomy" id="159749"/>
    <lineage>
        <taxon>Eukaryota</taxon>
        <taxon>Sar</taxon>
        <taxon>Stramenopiles</taxon>
        <taxon>Ochrophyta</taxon>
        <taxon>Bacillariophyta</taxon>
        <taxon>Coscinodiscophyceae</taxon>
        <taxon>Thalassiosirophycidae</taxon>
        <taxon>Thalassiosirales</taxon>
        <taxon>Thalassiosiraceae</taxon>
        <taxon>Thalassiosira</taxon>
    </lineage>
</organism>
<keyword evidence="3" id="KW-0732">Signal</keyword>
<feature type="domain" description="NADH:ubiquinone oxidoreductase intermediate-associated protein 30" evidence="4">
    <location>
        <begin position="160"/>
        <end position="312"/>
    </location>
</feature>
<name>K0S810_THAOC</name>
<dbReference type="InterPro" id="IPR008979">
    <property type="entry name" value="Galactose-bd-like_sf"/>
</dbReference>
<keyword evidence="6" id="KW-1185">Reference proteome</keyword>
<dbReference type="Proteomes" id="UP000266841">
    <property type="component" value="Unassembled WGS sequence"/>
</dbReference>
<dbReference type="SUPFAM" id="SSF49785">
    <property type="entry name" value="Galactose-binding domain-like"/>
    <property type="match status" value="1"/>
</dbReference>
<feature type="region of interest" description="Disordered" evidence="2">
    <location>
        <begin position="26"/>
        <end position="50"/>
    </location>
</feature>
<dbReference type="eggNOG" id="ENOG502T5T9">
    <property type="taxonomic scope" value="Eukaryota"/>
</dbReference>
<reference evidence="5 6" key="1">
    <citation type="journal article" date="2012" name="Genome Biol.">
        <title>Genome and low-iron response of an oceanic diatom adapted to chronic iron limitation.</title>
        <authorList>
            <person name="Lommer M."/>
            <person name="Specht M."/>
            <person name="Roy A.S."/>
            <person name="Kraemer L."/>
            <person name="Andreson R."/>
            <person name="Gutowska M.A."/>
            <person name="Wolf J."/>
            <person name="Bergner S.V."/>
            <person name="Schilhabel M.B."/>
            <person name="Klostermeier U.C."/>
            <person name="Beiko R.G."/>
            <person name="Rosenstiel P."/>
            <person name="Hippler M."/>
            <person name="Laroche J."/>
        </authorList>
    </citation>
    <scope>NUCLEOTIDE SEQUENCE [LARGE SCALE GENOMIC DNA]</scope>
    <source>
        <strain evidence="5 6">CCMP1005</strain>
    </source>
</reference>
<proteinExistence type="inferred from homology"/>
<protein>
    <recommendedName>
        <fullName evidence="4">NADH:ubiquinone oxidoreductase intermediate-associated protein 30 domain-containing protein</fullName>
    </recommendedName>
</protein>
<dbReference type="InterPro" id="IPR039131">
    <property type="entry name" value="NDUFAF1"/>
</dbReference>
<dbReference type="GO" id="GO:0051082">
    <property type="term" value="F:unfolded protein binding"/>
    <property type="evidence" value="ECO:0007669"/>
    <property type="project" value="TreeGrafter"/>
</dbReference>
<dbReference type="PANTHER" id="PTHR13194:SF19">
    <property type="entry name" value="NAD(P)-BINDING ROSSMANN-FOLD SUPERFAMILY PROTEIN"/>
    <property type="match status" value="1"/>
</dbReference>
<feature type="compositionally biased region" description="Low complexity" evidence="2">
    <location>
        <begin position="27"/>
        <end position="45"/>
    </location>
</feature>
<evidence type="ECO:0000313" key="5">
    <source>
        <dbReference type="EMBL" id="EJK62198.1"/>
    </source>
</evidence>
<dbReference type="OMA" id="DEGAWIM"/>
<dbReference type="Pfam" id="PF08547">
    <property type="entry name" value="CIA30"/>
    <property type="match status" value="1"/>
</dbReference>
<dbReference type="AlphaFoldDB" id="K0S810"/>
<comment type="similarity">
    <text evidence="1">Belongs to the CIA30 family.</text>
</comment>
<evidence type="ECO:0000313" key="6">
    <source>
        <dbReference type="Proteomes" id="UP000266841"/>
    </source>
</evidence>